<evidence type="ECO:0000313" key="8">
    <source>
        <dbReference type="EMBL" id="GCC18580.1"/>
    </source>
</evidence>
<dbReference type="SUPFAM" id="SSF47923">
    <property type="entry name" value="Ypt/Rab-GAP domain of gyp1p"/>
    <property type="match status" value="2"/>
</dbReference>
<keyword evidence="5" id="KW-0472">Membrane</keyword>
<dbReference type="Pfam" id="PF00566">
    <property type="entry name" value="RabGAP-TBC"/>
    <property type="match status" value="1"/>
</dbReference>
<dbReference type="Proteomes" id="UP000287033">
    <property type="component" value="Unassembled WGS sequence"/>
</dbReference>
<dbReference type="SMART" id="SM00164">
    <property type="entry name" value="TBC"/>
    <property type="match status" value="1"/>
</dbReference>
<organism evidence="8 9">
    <name type="scientific">Chiloscyllium punctatum</name>
    <name type="common">Brownbanded bambooshark</name>
    <name type="synonym">Hemiscyllium punctatum</name>
    <dbReference type="NCBI Taxonomy" id="137246"/>
    <lineage>
        <taxon>Eukaryota</taxon>
        <taxon>Metazoa</taxon>
        <taxon>Chordata</taxon>
        <taxon>Craniata</taxon>
        <taxon>Vertebrata</taxon>
        <taxon>Chondrichthyes</taxon>
        <taxon>Elasmobranchii</taxon>
        <taxon>Galeomorphii</taxon>
        <taxon>Galeoidea</taxon>
        <taxon>Orectolobiformes</taxon>
        <taxon>Hemiscylliidae</taxon>
        <taxon>Chiloscyllium</taxon>
    </lineage>
</organism>
<evidence type="ECO:0000259" key="7">
    <source>
        <dbReference type="PROSITE" id="PS50086"/>
    </source>
</evidence>
<name>A0A401RKC1_CHIPU</name>
<dbReference type="InterPro" id="IPR000195">
    <property type="entry name" value="Rab-GAP-TBC_dom"/>
</dbReference>
<dbReference type="STRING" id="137246.A0A401RKC1"/>
<sequence>MPQPESKKKKKLVAIHQALNVDPVDVETLRQSAISEGGLLTDEIRRKVWPKLLNVNVYKLPPKPGKDIREGHKDYNQVLMDVQRSLRRFPQGMSSEERGVLQEQLINVILYVLQRNLQLHYYQGYHDIVVTFLLVVGERMAIALMEILSSHHLRDFMDPTMDSTKHILNYLMPILQRVNPQLHDFLQRAEVGTIFALSWLITWYGHVLSKFRHTVRLYDFFLASHPLMPVYVAAAIVLHREEEVMKCDCDMASVHQLLSKIPQDLPYETLIIKAEELFSHHPPPELAKQAALQLRKSIAISTFQDFQVATSRQRPDAVLREQFKEKPCLPPADPAPPVGANQLVKMAVWGLTATLGAAALAVVNTAVEWAPEFVFQLFP</sequence>
<keyword evidence="2" id="KW-0343">GTPase activation</keyword>
<reference evidence="8 9" key="1">
    <citation type="journal article" date="2018" name="Nat. Ecol. Evol.">
        <title>Shark genomes provide insights into elasmobranch evolution and the origin of vertebrates.</title>
        <authorList>
            <person name="Hara Y"/>
            <person name="Yamaguchi K"/>
            <person name="Onimaru K"/>
            <person name="Kadota M"/>
            <person name="Koyanagi M"/>
            <person name="Keeley SD"/>
            <person name="Tatsumi K"/>
            <person name="Tanaka K"/>
            <person name="Motone F"/>
            <person name="Kageyama Y"/>
            <person name="Nozu R"/>
            <person name="Adachi N"/>
            <person name="Nishimura O"/>
            <person name="Nakagawa R"/>
            <person name="Tanegashima C"/>
            <person name="Kiyatake I"/>
            <person name="Matsumoto R"/>
            <person name="Murakumo K"/>
            <person name="Nishida K"/>
            <person name="Terakita A"/>
            <person name="Kuratani S"/>
            <person name="Sato K"/>
            <person name="Hyodo S Kuraku.S."/>
        </authorList>
    </citation>
    <scope>NUCLEOTIDE SEQUENCE [LARGE SCALE GENOMIC DNA]</scope>
</reference>
<keyword evidence="3" id="KW-0812">Transmembrane</keyword>
<comment type="caution">
    <text evidence="8">The sequence shown here is derived from an EMBL/GenBank/DDBJ whole genome shotgun (WGS) entry which is preliminary data.</text>
</comment>
<evidence type="ECO:0000256" key="4">
    <source>
        <dbReference type="ARBA" id="ARBA00022989"/>
    </source>
</evidence>
<dbReference type="OrthoDB" id="206700at2759"/>
<dbReference type="GO" id="GO:0006888">
    <property type="term" value="P:endoplasmic reticulum to Golgi vesicle-mediated transport"/>
    <property type="evidence" value="ECO:0007669"/>
    <property type="project" value="TreeGrafter"/>
</dbReference>
<dbReference type="PANTHER" id="PTHR20913">
    <property type="entry name" value="TBC1 DOMAIN FAMILY MEMBER 20/GTPASE"/>
    <property type="match status" value="1"/>
</dbReference>
<dbReference type="PROSITE" id="PS50086">
    <property type="entry name" value="TBC_RABGAP"/>
    <property type="match status" value="1"/>
</dbReference>
<dbReference type="Gene3D" id="1.10.8.1310">
    <property type="match status" value="1"/>
</dbReference>
<dbReference type="OMA" id="CEREMPF"/>
<keyword evidence="9" id="KW-1185">Reference proteome</keyword>
<proteinExistence type="predicted"/>
<evidence type="ECO:0000256" key="2">
    <source>
        <dbReference type="ARBA" id="ARBA00022468"/>
    </source>
</evidence>
<dbReference type="InterPro" id="IPR045913">
    <property type="entry name" value="TBC20/Gyp8-like"/>
</dbReference>
<evidence type="ECO:0000256" key="3">
    <source>
        <dbReference type="ARBA" id="ARBA00022692"/>
    </source>
</evidence>
<evidence type="ECO:0000313" key="9">
    <source>
        <dbReference type="Proteomes" id="UP000287033"/>
    </source>
</evidence>
<dbReference type="GO" id="GO:0005789">
    <property type="term" value="C:endoplasmic reticulum membrane"/>
    <property type="evidence" value="ECO:0007669"/>
    <property type="project" value="TreeGrafter"/>
</dbReference>
<feature type="domain" description="Rab-GAP TBC" evidence="7">
    <location>
        <begin position="39"/>
        <end position="225"/>
    </location>
</feature>
<dbReference type="InterPro" id="IPR035969">
    <property type="entry name" value="Rab-GAP_TBC_sf"/>
</dbReference>
<evidence type="ECO:0000256" key="1">
    <source>
        <dbReference type="ARBA" id="ARBA00004141"/>
    </source>
</evidence>
<dbReference type="GO" id="GO:0016050">
    <property type="term" value="P:vesicle organization"/>
    <property type="evidence" value="ECO:0007669"/>
    <property type="project" value="UniProtKB-ARBA"/>
</dbReference>
<dbReference type="GO" id="GO:0007030">
    <property type="term" value="P:Golgi organization"/>
    <property type="evidence" value="ECO:0007669"/>
    <property type="project" value="UniProtKB-ARBA"/>
</dbReference>
<keyword evidence="4" id="KW-1133">Transmembrane helix</keyword>
<dbReference type="Gene3D" id="1.10.472.80">
    <property type="entry name" value="Ypt/Rab-GAP domain of gyp1p, domain 3"/>
    <property type="match status" value="1"/>
</dbReference>
<evidence type="ECO:0000256" key="5">
    <source>
        <dbReference type="ARBA" id="ARBA00023136"/>
    </source>
</evidence>
<gene>
    <name evidence="8" type="ORF">chiPu_0017987</name>
</gene>
<accession>A0A401RKC1</accession>
<dbReference type="GO" id="GO:0005096">
    <property type="term" value="F:GTPase activator activity"/>
    <property type="evidence" value="ECO:0007669"/>
    <property type="project" value="UniProtKB-KW"/>
</dbReference>
<comment type="subcellular location">
    <subcellularLocation>
        <location evidence="1">Membrane</location>
        <topology evidence="1">Multi-pass membrane protein</topology>
    </subcellularLocation>
</comment>
<dbReference type="AlphaFoldDB" id="A0A401RKC1"/>
<dbReference type="PANTHER" id="PTHR20913:SF11">
    <property type="entry name" value="RAB-GAP TBC DOMAIN-CONTAINING PROTEIN"/>
    <property type="match status" value="1"/>
</dbReference>
<dbReference type="FunFam" id="1.10.8.1310:FF:000001">
    <property type="entry name" value="TBC1 domain family, member 20"/>
    <property type="match status" value="1"/>
</dbReference>
<dbReference type="FunFam" id="1.10.472.80:FF:000024">
    <property type="entry name" value="TBC1 domain family member 20"/>
    <property type="match status" value="1"/>
</dbReference>
<protein>
    <recommendedName>
        <fullName evidence="6">TBC1 domain family member 20</fullName>
    </recommendedName>
</protein>
<evidence type="ECO:0000256" key="6">
    <source>
        <dbReference type="ARBA" id="ARBA00067516"/>
    </source>
</evidence>
<dbReference type="EMBL" id="BEZZ01001431">
    <property type="protein sequence ID" value="GCC18580.1"/>
    <property type="molecule type" value="Genomic_DNA"/>
</dbReference>